<sequence>MLATGFPSKSDSRQWQRQIQVAAAFLYQHYTCPDFFQNECSVSYHLQPP</sequence>
<accession>A0A453I480</accession>
<name>A0A453I480_AEGTS</name>
<dbReference type="Proteomes" id="UP000015105">
    <property type="component" value="Chromosome 4D"/>
</dbReference>
<dbReference type="AlphaFoldDB" id="A0A453I480"/>
<protein>
    <submittedName>
        <fullName evidence="1">Uncharacterized protein</fullName>
    </submittedName>
</protein>
<reference evidence="2" key="1">
    <citation type="journal article" date="2014" name="Science">
        <title>Ancient hybridizations among the ancestral genomes of bread wheat.</title>
        <authorList>
            <consortium name="International Wheat Genome Sequencing Consortium,"/>
            <person name="Marcussen T."/>
            <person name="Sandve S.R."/>
            <person name="Heier L."/>
            <person name="Spannagl M."/>
            <person name="Pfeifer M."/>
            <person name="Jakobsen K.S."/>
            <person name="Wulff B.B."/>
            <person name="Steuernagel B."/>
            <person name="Mayer K.F."/>
            <person name="Olsen O.A."/>
        </authorList>
    </citation>
    <scope>NUCLEOTIDE SEQUENCE [LARGE SCALE GENOMIC DNA]</scope>
    <source>
        <strain evidence="2">cv. AL8/78</strain>
    </source>
</reference>
<reference evidence="1" key="4">
    <citation type="submission" date="2019-03" db="UniProtKB">
        <authorList>
            <consortium name="EnsemblPlants"/>
        </authorList>
    </citation>
    <scope>IDENTIFICATION</scope>
</reference>
<dbReference type="Gramene" id="AET4Gv20437400.1">
    <property type="protein sequence ID" value="AET4Gv20437400.1"/>
    <property type="gene ID" value="AET4Gv20437400"/>
</dbReference>
<reference evidence="1" key="5">
    <citation type="journal article" date="2021" name="G3 (Bethesda)">
        <title>Aegilops tauschii genome assembly Aet v5.0 features greater sequence contiguity and improved annotation.</title>
        <authorList>
            <person name="Wang L."/>
            <person name="Zhu T."/>
            <person name="Rodriguez J.C."/>
            <person name="Deal K.R."/>
            <person name="Dubcovsky J."/>
            <person name="McGuire P.E."/>
            <person name="Lux T."/>
            <person name="Spannagl M."/>
            <person name="Mayer K.F.X."/>
            <person name="Baldrich P."/>
            <person name="Meyers B.C."/>
            <person name="Huo N."/>
            <person name="Gu Y.Q."/>
            <person name="Zhou H."/>
            <person name="Devos K.M."/>
            <person name="Bennetzen J.L."/>
            <person name="Unver T."/>
            <person name="Budak H."/>
            <person name="Gulick P.J."/>
            <person name="Galiba G."/>
            <person name="Kalapos B."/>
            <person name="Nelson D.R."/>
            <person name="Li P."/>
            <person name="You F.M."/>
            <person name="Luo M.C."/>
            <person name="Dvorak J."/>
        </authorList>
    </citation>
    <scope>NUCLEOTIDE SEQUENCE [LARGE SCALE GENOMIC DNA]</scope>
    <source>
        <strain evidence="1">cv. AL8/78</strain>
    </source>
</reference>
<evidence type="ECO:0000313" key="2">
    <source>
        <dbReference type="Proteomes" id="UP000015105"/>
    </source>
</evidence>
<evidence type="ECO:0000313" key="1">
    <source>
        <dbReference type="EnsemblPlants" id="AET4Gv20437400.1"/>
    </source>
</evidence>
<proteinExistence type="predicted"/>
<reference evidence="1" key="3">
    <citation type="journal article" date="2017" name="Nature">
        <title>Genome sequence of the progenitor of the wheat D genome Aegilops tauschii.</title>
        <authorList>
            <person name="Luo M.C."/>
            <person name="Gu Y.Q."/>
            <person name="Puiu D."/>
            <person name="Wang H."/>
            <person name="Twardziok S.O."/>
            <person name="Deal K.R."/>
            <person name="Huo N."/>
            <person name="Zhu T."/>
            <person name="Wang L."/>
            <person name="Wang Y."/>
            <person name="McGuire P.E."/>
            <person name="Liu S."/>
            <person name="Long H."/>
            <person name="Ramasamy R.K."/>
            <person name="Rodriguez J.C."/>
            <person name="Van S.L."/>
            <person name="Yuan L."/>
            <person name="Wang Z."/>
            <person name="Xia Z."/>
            <person name="Xiao L."/>
            <person name="Anderson O.D."/>
            <person name="Ouyang S."/>
            <person name="Liang Y."/>
            <person name="Zimin A.V."/>
            <person name="Pertea G."/>
            <person name="Qi P."/>
            <person name="Bennetzen J.L."/>
            <person name="Dai X."/>
            <person name="Dawson M.W."/>
            <person name="Muller H.G."/>
            <person name="Kugler K."/>
            <person name="Rivarola-Duarte L."/>
            <person name="Spannagl M."/>
            <person name="Mayer K.F.X."/>
            <person name="Lu F.H."/>
            <person name="Bevan M.W."/>
            <person name="Leroy P."/>
            <person name="Li P."/>
            <person name="You F.M."/>
            <person name="Sun Q."/>
            <person name="Liu Z."/>
            <person name="Lyons E."/>
            <person name="Wicker T."/>
            <person name="Salzberg S.L."/>
            <person name="Devos K.M."/>
            <person name="Dvorak J."/>
        </authorList>
    </citation>
    <scope>NUCLEOTIDE SEQUENCE [LARGE SCALE GENOMIC DNA]</scope>
    <source>
        <strain evidence="1">cv. AL8/78</strain>
    </source>
</reference>
<dbReference type="EnsemblPlants" id="AET4Gv20437400.1">
    <property type="protein sequence ID" value="AET4Gv20437400.1"/>
    <property type="gene ID" value="AET4Gv20437400"/>
</dbReference>
<keyword evidence="2" id="KW-1185">Reference proteome</keyword>
<reference evidence="2" key="2">
    <citation type="journal article" date="2017" name="Nat. Plants">
        <title>The Aegilops tauschii genome reveals multiple impacts of transposons.</title>
        <authorList>
            <person name="Zhao G."/>
            <person name="Zou C."/>
            <person name="Li K."/>
            <person name="Wang K."/>
            <person name="Li T."/>
            <person name="Gao L."/>
            <person name="Zhang X."/>
            <person name="Wang H."/>
            <person name="Yang Z."/>
            <person name="Liu X."/>
            <person name="Jiang W."/>
            <person name="Mao L."/>
            <person name="Kong X."/>
            <person name="Jiao Y."/>
            <person name="Jia J."/>
        </authorList>
    </citation>
    <scope>NUCLEOTIDE SEQUENCE [LARGE SCALE GENOMIC DNA]</scope>
    <source>
        <strain evidence="2">cv. AL8/78</strain>
    </source>
</reference>
<organism evidence="1 2">
    <name type="scientific">Aegilops tauschii subsp. strangulata</name>
    <name type="common">Goatgrass</name>
    <dbReference type="NCBI Taxonomy" id="200361"/>
    <lineage>
        <taxon>Eukaryota</taxon>
        <taxon>Viridiplantae</taxon>
        <taxon>Streptophyta</taxon>
        <taxon>Embryophyta</taxon>
        <taxon>Tracheophyta</taxon>
        <taxon>Spermatophyta</taxon>
        <taxon>Magnoliopsida</taxon>
        <taxon>Liliopsida</taxon>
        <taxon>Poales</taxon>
        <taxon>Poaceae</taxon>
        <taxon>BOP clade</taxon>
        <taxon>Pooideae</taxon>
        <taxon>Triticodae</taxon>
        <taxon>Triticeae</taxon>
        <taxon>Triticinae</taxon>
        <taxon>Aegilops</taxon>
    </lineage>
</organism>